<gene>
    <name evidence="1" type="ORF">DAMO_2550</name>
</gene>
<evidence type="ECO:0000313" key="1">
    <source>
        <dbReference type="EMBL" id="CBE69623.1"/>
    </source>
</evidence>
<accession>D5MJN8</accession>
<evidence type="ECO:0000313" key="2">
    <source>
        <dbReference type="Proteomes" id="UP000006898"/>
    </source>
</evidence>
<dbReference type="AntiFam" id="ANF00012">
    <property type="entry name" value="tRNA translation"/>
</dbReference>
<proteinExistence type="predicted"/>
<name>D5MJN8_METO1</name>
<organism evidence="1 2">
    <name type="scientific">Methylomirabilis oxygeniifera</name>
    <dbReference type="NCBI Taxonomy" id="671143"/>
    <lineage>
        <taxon>Bacteria</taxon>
        <taxon>Candidatus Methylomirabilota</taxon>
        <taxon>Candidatus Methylomirabilia</taxon>
        <taxon>Candidatus Methylomirabilales</taxon>
        <taxon>Candidatus Methylomirabilaceae</taxon>
        <taxon>Candidatus Methylomirabilis</taxon>
    </lineage>
</organism>
<dbReference type="Proteomes" id="UP000006898">
    <property type="component" value="Chromosome"/>
</dbReference>
<protein>
    <submittedName>
        <fullName evidence="1">Uncharacterized protein</fullName>
    </submittedName>
</protein>
<dbReference type="KEGG" id="mox:DAMO_2550"/>
<dbReference type="EMBL" id="FP565575">
    <property type="protein sequence ID" value="CBE69623.1"/>
    <property type="molecule type" value="Genomic_DNA"/>
</dbReference>
<sequence>MGPFYVIEITRLSSISGSLSQRDQCRGEYGGQGRNRTVDTRIFSPVLYRLSYLPKTRMWMSRLWNGPIFVAPRSSFVKEYSCSPHCTVETASEAQVRRLRRRA</sequence>
<dbReference type="STRING" id="671143.DAMO_2550"/>
<dbReference type="AlphaFoldDB" id="D5MJN8"/>
<dbReference type="HOGENOM" id="CLU_2258606_0_0_0"/>
<reference evidence="1 2" key="1">
    <citation type="journal article" date="2010" name="Nature">
        <title>Nitrite-driven anaerobic methane oxidation by oxygenic bacteria.</title>
        <authorList>
            <person name="Ettwig K.F."/>
            <person name="Butler M.K."/>
            <person name="Le Paslier D."/>
            <person name="Pelletier E."/>
            <person name="Mangenot S."/>
            <person name="Kuypers M.M.M."/>
            <person name="Schreiber F."/>
            <person name="Dutilh B.E."/>
            <person name="Zedelius J."/>
            <person name="de Beer D."/>
            <person name="Gloerich J."/>
            <person name="Wessels H.J.C.T."/>
            <person name="van Allen T."/>
            <person name="Luesken F."/>
            <person name="Wu M."/>
            <person name="van de Pas-Schoonen K.T."/>
            <person name="Op den Camp H.J.M."/>
            <person name="Janssen-Megens E.M."/>
            <person name="Francoijs K-J."/>
            <person name="Stunnenberg H."/>
            <person name="Weissenbach J."/>
            <person name="Jetten M.S.M."/>
            <person name="Strous M."/>
        </authorList>
    </citation>
    <scope>NUCLEOTIDE SEQUENCE [LARGE SCALE GENOMIC DNA]</scope>
</reference>